<keyword evidence="1" id="KW-1133">Transmembrane helix</keyword>
<accession>A0A415E422</accession>
<dbReference type="EMBL" id="QRMS01000002">
    <property type="protein sequence ID" value="RHJ88382.1"/>
    <property type="molecule type" value="Genomic_DNA"/>
</dbReference>
<feature type="transmembrane region" description="Helical" evidence="1">
    <location>
        <begin position="119"/>
        <end position="142"/>
    </location>
</feature>
<dbReference type="RefSeq" id="WP_118335039.1">
    <property type="nucleotide sequence ID" value="NZ_AP025567.1"/>
</dbReference>
<feature type="transmembrane region" description="Helical" evidence="1">
    <location>
        <begin position="87"/>
        <end position="107"/>
    </location>
</feature>
<comment type="caution">
    <text evidence="2">The sequence shown here is derived from an EMBL/GenBank/DDBJ whole genome shotgun (WGS) entry which is preliminary data.</text>
</comment>
<feature type="transmembrane region" description="Helical" evidence="1">
    <location>
        <begin position="47"/>
        <end position="67"/>
    </location>
</feature>
<dbReference type="Proteomes" id="UP000284841">
    <property type="component" value="Unassembled WGS sequence"/>
</dbReference>
<evidence type="ECO:0000313" key="3">
    <source>
        <dbReference type="Proteomes" id="UP000284841"/>
    </source>
</evidence>
<evidence type="ECO:0000313" key="2">
    <source>
        <dbReference type="EMBL" id="RHJ88382.1"/>
    </source>
</evidence>
<organism evidence="2 3">
    <name type="scientific">Emergencia timonensis</name>
    <dbReference type="NCBI Taxonomy" id="1776384"/>
    <lineage>
        <taxon>Bacteria</taxon>
        <taxon>Bacillati</taxon>
        <taxon>Bacillota</taxon>
        <taxon>Clostridia</taxon>
        <taxon>Peptostreptococcales</taxon>
        <taxon>Anaerovoracaceae</taxon>
        <taxon>Emergencia</taxon>
    </lineage>
</organism>
<dbReference type="AlphaFoldDB" id="A0A415E422"/>
<name>A0A415E422_9FIRM</name>
<evidence type="ECO:0000256" key="1">
    <source>
        <dbReference type="SAM" id="Phobius"/>
    </source>
</evidence>
<keyword evidence="1" id="KW-0472">Membrane</keyword>
<sequence>MKLKVQVKHRVETNNFQFCEKLLEREIRICEDKSKMIKWIKIGGNQYFGFWIFGLLLFALQEVPYMAMPLFKLESNPVMNMQESSAILDIAEKILGSLCIAIMIFLVQENRDLVSIGKGITKIGFYIMIISLLLNFFGWGLYFNGHQSFGVIMFFLVALPPLYYAGIGLWRENWVLLGTSIIFEIVHFIHVYGNLKI</sequence>
<proteinExistence type="predicted"/>
<dbReference type="STRING" id="1776384.GCA_900086585_03994"/>
<keyword evidence="1" id="KW-0812">Transmembrane</keyword>
<keyword evidence="3" id="KW-1185">Reference proteome</keyword>
<feature type="transmembrane region" description="Helical" evidence="1">
    <location>
        <begin position="148"/>
        <end position="167"/>
    </location>
</feature>
<feature type="transmembrane region" description="Helical" evidence="1">
    <location>
        <begin position="174"/>
        <end position="193"/>
    </location>
</feature>
<reference evidence="2 3" key="1">
    <citation type="submission" date="2018-08" db="EMBL/GenBank/DDBJ databases">
        <title>A genome reference for cultivated species of the human gut microbiota.</title>
        <authorList>
            <person name="Zou Y."/>
            <person name="Xue W."/>
            <person name="Luo G."/>
        </authorList>
    </citation>
    <scope>NUCLEOTIDE SEQUENCE [LARGE SCALE GENOMIC DNA]</scope>
    <source>
        <strain evidence="2 3">AM07-24</strain>
    </source>
</reference>
<protein>
    <submittedName>
        <fullName evidence="2">Uncharacterized protein</fullName>
    </submittedName>
</protein>
<gene>
    <name evidence="2" type="ORF">DW099_08235</name>
</gene>
<dbReference type="OrthoDB" id="2612066at2"/>